<dbReference type="EMBL" id="CP134050">
    <property type="protein sequence ID" value="WNC13061.1"/>
    <property type="molecule type" value="Genomic_DNA"/>
</dbReference>
<gene>
    <name evidence="2" type="ORF">RGB73_20380</name>
</gene>
<proteinExistence type="predicted"/>
<keyword evidence="3" id="KW-1185">Reference proteome</keyword>
<keyword evidence="1" id="KW-0175">Coiled coil</keyword>
<evidence type="ECO:0008006" key="4">
    <source>
        <dbReference type="Google" id="ProtNLM"/>
    </source>
</evidence>
<name>A0ABY9SZ87_BREBE</name>
<sequence>MNMNGQTVIFPWDEPMDIEAAALVDEGTIPVDLPEENKEENHNQAQQLAAEILHLEAILKAKKEELKQYVEQNGKVVVGDTQFDFVPSYSWEGNWEALARHIREKGLNPFDFFKLGSTEATKLMKKTGWDEEQMKEHGVFRVMSGKQFRSSKVK</sequence>
<dbReference type="RefSeq" id="WP_310764558.1">
    <property type="nucleotide sequence ID" value="NZ_CP134050.1"/>
</dbReference>
<evidence type="ECO:0000313" key="3">
    <source>
        <dbReference type="Proteomes" id="UP001256827"/>
    </source>
</evidence>
<evidence type="ECO:0000256" key="1">
    <source>
        <dbReference type="SAM" id="Coils"/>
    </source>
</evidence>
<dbReference type="Proteomes" id="UP001256827">
    <property type="component" value="Chromosome"/>
</dbReference>
<feature type="coiled-coil region" evidence="1">
    <location>
        <begin position="45"/>
        <end position="72"/>
    </location>
</feature>
<accession>A0ABY9SZ87</accession>
<evidence type="ECO:0000313" key="2">
    <source>
        <dbReference type="EMBL" id="WNC13061.1"/>
    </source>
</evidence>
<reference evidence="2 3" key="1">
    <citation type="submission" date="2023-09" db="EMBL/GenBank/DDBJ databases">
        <title>Complete Genome and Methylome dissection of Bacillus brevis NEB573 original source of BbsI restriction endonuclease.</title>
        <authorList>
            <person name="Fomenkov A."/>
            <person name="Roberts R.D."/>
        </authorList>
    </citation>
    <scope>NUCLEOTIDE SEQUENCE [LARGE SCALE GENOMIC DNA]</scope>
    <source>
        <strain evidence="2 3">NEB573</strain>
    </source>
</reference>
<protein>
    <recommendedName>
        <fullName evidence="4">Host-nuclease inhibitor protein Gam</fullName>
    </recommendedName>
</protein>
<organism evidence="2 3">
    <name type="scientific">Brevibacillus brevis</name>
    <name type="common">Bacillus brevis</name>
    <dbReference type="NCBI Taxonomy" id="1393"/>
    <lineage>
        <taxon>Bacteria</taxon>
        <taxon>Bacillati</taxon>
        <taxon>Bacillota</taxon>
        <taxon>Bacilli</taxon>
        <taxon>Bacillales</taxon>
        <taxon>Paenibacillaceae</taxon>
        <taxon>Brevibacillus</taxon>
    </lineage>
</organism>